<evidence type="ECO:0000313" key="2">
    <source>
        <dbReference type="Proteomes" id="UP001465668"/>
    </source>
</evidence>
<protein>
    <submittedName>
        <fullName evidence="1">Pdz/dhr/glgf</fullName>
    </submittedName>
</protein>
<dbReference type="EMBL" id="JARVKM010000074">
    <property type="protein sequence ID" value="KAK9771497.1"/>
    <property type="molecule type" value="Genomic_DNA"/>
</dbReference>
<name>A0ABR2XCL7_9PEZI</name>
<gene>
    <name evidence="1" type="ORF">SCAR479_11836</name>
</gene>
<evidence type="ECO:0000313" key="1">
    <source>
        <dbReference type="EMBL" id="KAK9771497.1"/>
    </source>
</evidence>
<comment type="caution">
    <text evidence="1">The sequence shown here is derived from an EMBL/GenBank/DDBJ whole genome shotgun (WGS) entry which is preliminary data.</text>
</comment>
<sequence length="288" mass="32134">MDGEYRIGFDCNLSHTHAGTRAVWTYGDGSGPIAKEGSWSMIVDSVFMVGRVQRYPPQEDLPRKHHVVGSSCIFYWLGELPNNVACLKEFGVGMFKKQAIQFKDEDSEYRIFIAKVTRGLIAKYLPGCLLCEYDEKVASTDNDAILVRVMNRAIVQNWVGLDGAPGGESSDWYSLYTIFFPFRFGFRTPDYFRSTLNAFLTDYYTNPEINAPMSVALGGDSADCGLLHQAGVSGAKPRSLEANGRDYRQFGSEAETWEKIHVQGSLESLYPLLGKEATALYYQDIACG</sequence>
<reference evidence="1 2" key="1">
    <citation type="submission" date="2024-02" db="EMBL/GenBank/DDBJ databases">
        <title>First draft genome assembly of two strains of Seiridium cardinale.</title>
        <authorList>
            <person name="Emiliani G."/>
            <person name="Scali E."/>
        </authorList>
    </citation>
    <scope>NUCLEOTIDE SEQUENCE [LARGE SCALE GENOMIC DNA]</scope>
    <source>
        <strain evidence="1 2">BM-138-000479</strain>
    </source>
</reference>
<organism evidence="1 2">
    <name type="scientific">Seiridium cardinale</name>
    <dbReference type="NCBI Taxonomy" id="138064"/>
    <lineage>
        <taxon>Eukaryota</taxon>
        <taxon>Fungi</taxon>
        <taxon>Dikarya</taxon>
        <taxon>Ascomycota</taxon>
        <taxon>Pezizomycotina</taxon>
        <taxon>Sordariomycetes</taxon>
        <taxon>Xylariomycetidae</taxon>
        <taxon>Amphisphaeriales</taxon>
        <taxon>Sporocadaceae</taxon>
        <taxon>Seiridium</taxon>
    </lineage>
</organism>
<proteinExistence type="predicted"/>
<accession>A0ABR2XCL7</accession>
<dbReference type="Proteomes" id="UP001465668">
    <property type="component" value="Unassembled WGS sequence"/>
</dbReference>
<keyword evidence="2" id="KW-1185">Reference proteome</keyword>